<evidence type="ECO:0000313" key="3">
    <source>
        <dbReference type="Proteomes" id="UP000019402"/>
    </source>
</evidence>
<evidence type="ECO:0000256" key="1">
    <source>
        <dbReference type="SAM" id="MobiDB-lite"/>
    </source>
</evidence>
<dbReference type="RefSeq" id="WP_027471587.1">
    <property type="nucleotide sequence ID" value="NZ_BAMD01000099.1"/>
</dbReference>
<dbReference type="Proteomes" id="UP000019402">
    <property type="component" value="Unassembled WGS sequence"/>
</dbReference>
<feature type="region of interest" description="Disordered" evidence="1">
    <location>
        <begin position="44"/>
        <end position="67"/>
    </location>
</feature>
<comment type="caution">
    <text evidence="2">The sequence shown here is derived from an EMBL/GenBank/DDBJ whole genome shotgun (WGS) entry which is preliminary data.</text>
</comment>
<proteinExistence type="predicted"/>
<dbReference type="AlphaFoldDB" id="W7YT26"/>
<sequence>MAAKTNKAKNLELLDRFKTDVLYKNPKGEYFTSENLAKLSLSSEEKKAKKGLTKIERSEIDKTTDAE</sequence>
<organism evidence="2 3">
    <name type="scientific">Saccharicrinis fermentans DSM 9555 = JCM 21142</name>
    <dbReference type="NCBI Taxonomy" id="869213"/>
    <lineage>
        <taxon>Bacteria</taxon>
        <taxon>Pseudomonadati</taxon>
        <taxon>Bacteroidota</taxon>
        <taxon>Bacteroidia</taxon>
        <taxon>Marinilabiliales</taxon>
        <taxon>Marinilabiliaceae</taxon>
        <taxon>Saccharicrinis</taxon>
    </lineage>
</organism>
<dbReference type="STRING" id="869213.GCA_000517085_01871"/>
<accession>W7YT26</accession>
<reference evidence="2 3" key="1">
    <citation type="journal article" date="2014" name="Genome Announc.">
        <title>Draft Genome Sequence of Cytophaga fermentans JCM 21142T, a Facultative Anaerobe Isolated from Marine Mud.</title>
        <authorList>
            <person name="Starns D."/>
            <person name="Oshima K."/>
            <person name="Suda W."/>
            <person name="Iino T."/>
            <person name="Yuki M."/>
            <person name="Inoue J."/>
            <person name="Kitamura K."/>
            <person name="Iida T."/>
            <person name="Darby A."/>
            <person name="Hattori M."/>
            <person name="Ohkuma M."/>
        </authorList>
    </citation>
    <scope>NUCLEOTIDE SEQUENCE [LARGE SCALE GENOMIC DNA]</scope>
    <source>
        <strain evidence="2 3">JCM 21142</strain>
    </source>
</reference>
<gene>
    <name evidence="2" type="ORF">JCM21142_104334</name>
</gene>
<protein>
    <submittedName>
        <fullName evidence="2">Uncharacterized protein</fullName>
    </submittedName>
</protein>
<name>W7YT26_9BACT</name>
<keyword evidence="3" id="KW-1185">Reference proteome</keyword>
<dbReference type="EMBL" id="BAMD01000099">
    <property type="protein sequence ID" value="GAF05594.1"/>
    <property type="molecule type" value="Genomic_DNA"/>
</dbReference>
<evidence type="ECO:0000313" key="2">
    <source>
        <dbReference type="EMBL" id="GAF05594.1"/>
    </source>
</evidence>